<evidence type="ECO:0000313" key="1">
    <source>
        <dbReference type="EMBL" id="GAA1554917.1"/>
    </source>
</evidence>
<accession>A0ABN2C9P2</accession>
<dbReference type="InterPro" id="IPR036388">
    <property type="entry name" value="WH-like_DNA-bd_sf"/>
</dbReference>
<organism evidence="1 2">
    <name type="scientific">Dermacoccus barathri</name>
    <dbReference type="NCBI Taxonomy" id="322601"/>
    <lineage>
        <taxon>Bacteria</taxon>
        <taxon>Bacillati</taxon>
        <taxon>Actinomycetota</taxon>
        <taxon>Actinomycetes</taxon>
        <taxon>Micrococcales</taxon>
        <taxon>Dermacoccaceae</taxon>
        <taxon>Dermacoccus</taxon>
    </lineage>
</organism>
<dbReference type="InterPro" id="IPR002514">
    <property type="entry name" value="Transposase_8"/>
</dbReference>
<dbReference type="Gene3D" id="1.10.10.10">
    <property type="entry name" value="Winged helix-like DNA-binding domain superfamily/Winged helix DNA-binding domain"/>
    <property type="match status" value="1"/>
</dbReference>
<name>A0ABN2C9P2_9MICO</name>
<dbReference type="InterPro" id="IPR009057">
    <property type="entry name" value="Homeodomain-like_sf"/>
</dbReference>
<dbReference type="RefSeq" id="WP_415544851.1">
    <property type="nucleotide sequence ID" value="NZ_BAAANV010000069.1"/>
</dbReference>
<reference evidence="1 2" key="1">
    <citation type="journal article" date="2019" name="Int. J. Syst. Evol. Microbiol.">
        <title>The Global Catalogue of Microorganisms (GCM) 10K type strain sequencing project: providing services to taxonomists for standard genome sequencing and annotation.</title>
        <authorList>
            <consortium name="The Broad Institute Genomics Platform"/>
            <consortium name="The Broad Institute Genome Sequencing Center for Infectious Disease"/>
            <person name="Wu L."/>
            <person name="Ma J."/>
        </authorList>
    </citation>
    <scope>NUCLEOTIDE SEQUENCE [LARGE SCALE GENOMIC DNA]</scope>
    <source>
        <strain evidence="1 2">JCM 14588</strain>
    </source>
</reference>
<dbReference type="SUPFAM" id="SSF46689">
    <property type="entry name" value="Homeodomain-like"/>
    <property type="match status" value="1"/>
</dbReference>
<dbReference type="Pfam" id="PF01527">
    <property type="entry name" value="HTH_Tnp_1"/>
    <property type="match status" value="1"/>
</dbReference>
<proteinExistence type="predicted"/>
<evidence type="ECO:0008006" key="3">
    <source>
        <dbReference type="Google" id="ProtNLM"/>
    </source>
</evidence>
<dbReference type="Proteomes" id="UP001501288">
    <property type="component" value="Unassembled WGS sequence"/>
</dbReference>
<dbReference type="EMBL" id="BAAANV010000069">
    <property type="protein sequence ID" value="GAA1554917.1"/>
    <property type="molecule type" value="Genomic_DNA"/>
</dbReference>
<gene>
    <name evidence="1" type="ORF">GCM10009762_29550</name>
</gene>
<keyword evidence="2" id="KW-1185">Reference proteome</keyword>
<protein>
    <recommendedName>
        <fullName evidence="3">IS3 family transposase</fullName>
    </recommendedName>
</protein>
<comment type="caution">
    <text evidence="1">The sequence shown here is derived from an EMBL/GenBank/DDBJ whole genome shotgun (WGS) entry which is preliminary data.</text>
</comment>
<sequence>MAAPRKYPAELQERATRLAIEARQDPERRRGAVRRVSEQLGVNPETLRNWVRQSEIDAGTRPGVSTS</sequence>
<evidence type="ECO:0000313" key="2">
    <source>
        <dbReference type="Proteomes" id="UP001501288"/>
    </source>
</evidence>